<dbReference type="EMBL" id="DABCJL010000003">
    <property type="protein sequence ID" value="HAH7768237.1"/>
    <property type="molecule type" value="Genomic_DNA"/>
</dbReference>
<evidence type="ECO:0000313" key="3">
    <source>
        <dbReference type="EMBL" id="EMJ5256965.1"/>
    </source>
</evidence>
<reference evidence="3" key="5">
    <citation type="submission" date="2024-02" db="EMBL/GenBank/DDBJ databases">
        <authorList>
            <consortium name="Clinical and Environmental Microbiology Branch: Whole genome sequencing antimicrobial resistance pathogens in the healthcare setting"/>
        </authorList>
    </citation>
    <scope>NUCLEOTIDE SEQUENCE</scope>
    <source>
        <strain evidence="3">1924188</strain>
    </source>
</reference>
<dbReference type="Proteomes" id="UP001180189">
    <property type="component" value="Chromosome"/>
</dbReference>
<feature type="domain" description="Transglycosylase SLT" evidence="2">
    <location>
        <begin position="65"/>
        <end position="166"/>
    </location>
</feature>
<gene>
    <name evidence="6" type="ORF">EPS76_16925</name>
    <name evidence="4" type="ORF">GRC73_23475</name>
    <name evidence="5" type="ORF">HIE29_001643</name>
    <name evidence="7" type="ORF">OGM49_19305</name>
    <name evidence="3" type="ORF">R8O40_005341</name>
</gene>
<evidence type="ECO:0000313" key="6">
    <source>
        <dbReference type="EMBL" id="RXD14635.1"/>
    </source>
</evidence>
<evidence type="ECO:0000256" key="1">
    <source>
        <dbReference type="SAM" id="MobiDB-lite"/>
    </source>
</evidence>
<proteinExistence type="predicted"/>
<dbReference type="AlphaFoldDB" id="A0A066T0A5"/>
<evidence type="ECO:0000313" key="7">
    <source>
        <dbReference type="EMBL" id="WLM94814.1"/>
    </source>
</evidence>
<dbReference type="Proteomes" id="UP000843571">
    <property type="component" value="Unassembled WGS sequence"/>
</dbReference>
<dbReference type="SUPFAM" id="SSF53955">
    <property type="entry name" value="Lysozyme-like"/>
    <property type="match status" value="1"/>
</dbReference>
<organism evidence="6 8">
    <name type="scientific">Escherichia coli</name>
    <dbReference type="NCBI Taxonomy" id="562"/>
    <lineage>
        <taxon>Bacteria</taxon>
        <taxon>Pseudomonadati</taxon>
        <taxon>Pseudomonadota</taxon>
        <taxon>Gammaproteobacteria</taxon>
        <taxon>Enterobacterales</taxon>
        <taxon>Enterobacteriaceae</taxon>
        <taxon>Escherichia</taxon>
    </lineage>
</organism>
<reference evidence="4" key="1">
    <citation type="journal article" date="2018" name="Genome Biol.">
        <title>SKESA: strategic k-mer extension for scrupulous assemblies.</title>
        <authorList>
            <person name="Souvorov A."/>
            <person name="Agarwala R."/>
            <person name="Lipman D.J."/>
        </authorList>
    </citation>
    <scope>NUCLEOTIDE SEQUENCE [LARGE SCALE GENOMIC DNA]</scope>
    <source>
        <strain evidence="5">C0382</strain>
        <strain evidence="4">EC00763</strain>
    </source>
</reference>
<dbReference type="Gene3D" id="1.10.530.10">
    <property type="match status" value="1"/>
</dbReference>
<reference evidence="6 8" key="2">
    <citation type="submission" date="2019-01" db="EMBL/GenBank/DDBJ databases">
        <title>Genomic analysis of febrile catheter-associated UTI E. coli isolates.</title>
        <authorList>
            <person name="Potter R."/>
            <person name="Zou Z."/>
            <person name="Henderson J."/>
            <person name="Dantas G."/>
        </authorList>
    </citation>
    <scope>NUCLEOTIDE SEQUENCE [LARGE SCALE GENOMIC DNA]</scope>
    <source>
        <strain evidence="6 8">29_CAASB</strain>
    </source>
</reference>
<name>A0A066T0A5_ECOLX</name>
<dbReference type="EMBL" id="CP107128">
    <property type="protein sequence ID" value="WLM94814.1"/>
    <property type="molecule type" value="Genomic_DNA"/>
</dbReference>
<feature type="compositionally biased region" description="Basic and acidic residues" evidence="1">
    <location>
        <begin position="1"/>
        <end position="12"/>
    </location>
</feature>
<accession>A0A066T0A5</accession>
<evidence type="ECO:0000259" key="2">
    <source>
        <dbReference type="Pfam" id="PF01464"/>
    </source>
</evidence>
<dbReference type="Proteomes" id="UP000288730">
    <property type="component" value="Unassembled WGS sequence"/>
</dbReference>
<dbReference type="Pfam" id="PF01464">
    <property type="entry name" value="SLT"/>
    <property type="match status" value="1"/>
</dbReference>
<evidence type="ECO:0000313" key="8">
    <source>
        <dbReference type="Proteomes" id="UP000288730"/>
    </source>
</evidence>
<dbReference type="InterPro" id="IPR023346">
    <property type="entry name" value="Lysozyme-like_dom_sf"/>
</dbReference>
<evidence type="ECO:0000313" key="5">
    <source>
        <dbReference type="EMBL" id="HAH7768237.1"/>
    </source>
</evidence>
<dbReference type="EMBL" id="SCJN01000144">
    <property type="protein sequence ID" value="RXD14635.1"/>
    <property type="molecule type" value="Genomic_DNA"/>
</dbReference>
<dbReference type="EMBL" id="DABBJX010000052">
    <property type="protein sequence ID" value="HAH4526918.1"/>
    <property type="molecule type" value="Genomic_DNA"/>
</dbReference>
<dbReference type="InterPro" id="IPR008258">
    <property type="entry name" value="Transglycosylase_SLT_dom_1"/>
</dbReference>
<reference evidence="7" key="4">
    <citation type="journal article" date="2023" name="Microorganisms">
        <title>Comparative Genomic Analysis of ST131 Subclade C2 of ESBL-Producing E. coli Isolates from Patients with Recurrent and Sporadic Urinary Tract Infections.</title>
        <authorList>
            <person name="Jaen-Luchoro D."/>
            <person name="Kahnamouei A."/>
            <person name="Yazdanshenas S."/>
            <person name="Lindblom A."/>
            <person name="Samuelsson E."/>
            <person name="Ahren C."/>
            <person name="Karami N."/>
        </authorList>
    </citation>
    <scope>NUCLEOTIDE SEQUENCE</scope>
    <source>
        <strain evidence="7">S7</strain>
    </source>
</reference>
<evidence type="ECO:0000313" key="4">
    <source>
        <dbReference type="EMBL" id="HAH4526918.1"/>
    </source>
</evidence>
<reference evidence="4" key="3">
    <citation type="submission" date="2019-12" db="EMBL/GenBank/DDBJ databases">
        <authorList>
            <consortium name="NCBI Pathogen Detection Project"/>
        </authorList>
    </citation>
    <scope>NUCLEOTIDE SEQUENCE</scope>
    <source>
        <strain evidence="5">C0382</strain>
        <strain evidence="4">EC00763</strain>
    </source>
</reference>
<feature type="region of interest" description="Disordered" evidence="1">
    <location>
        <begin position="1"/>
        <end position="39"/>
    </location>
</feature>
<dbReference type="RefSeq" id="WP_000764086.1">
    <property type="nucleotide sequence ID" value="NZ_AP018784.2"/>
</dbReference>
<sequence length="200" mass="23310">MADKSEKKKETTNKSAKKTLTKKSEKLTPAKDTAPKQVNVDPAIRLKQIRQLVRNNNKSIMGEDYIICQIYKESRFKQFAGKNKHNAKGLMQMQRNAVRQVFKYRQQKIKGRMTTDKETNEAFANADTFYKSDKIFDEKENIKIGTEYLQYWIDKEATIEEAYRTYRGTDEAYYSVIKPCAEKLAKDPDNIQILMEGIGR</sequence>
<protein>
    <submittedName>
        <fullName evidence="5">Lytic transglycosylase domain-containing protein</fullName>
    </submittedName>
    <submittedName>
        <fullName evidence="3">Transglycosylase SLT domain-containing protein</fullName>
    </submittedName>
</protein>
<dbReference type="Proteomes" id="UP001285616">
    <property type="component" value="Unassembled WGS sequence"/>
</dbReference>
<dbReference type="EMBL" id="ABONVU020000043">
    <property type="protein sequence ID" value="EMJ5256965.1"/>
    <property type="molecule type" value="Genomic_DNA"/>
</dbReference>